<dbReference type="Proteomes" id="UP001160148">
    <property type="component" value="Unassembled WGS sequence"/>
</dbReference>
<name>A0AAV0XWY6_9HEMI</name>
<sequence length="179" mass="19387">MPGLGLCPALSPLLWTPRDSSDISGERSVIGVSPTVSSPLHAVRRSASCREVAVPAAFSHPSCQLSFYCYLRELACRRRSITHAILACPSALAVCALCSVSCPSIAHTIAFVAARDKTTLCLICRYRPRGVCAVRSAVFVTWLRAFPFVDCLFGQVDVVVCRRCPVNFHLPIIAVPGQR</sequence>
<evidence type="ECO:0000313" key="2">
    <source>
        <dbReference type="Proteomes" id="UP001160148"/>
    </source>
</evidence>
<dbReference type="EMBL" id="CARXXK010001085">
    <property type="protein sequence ID" value="CAI6373159.1"/>
    <property type="molecule type" value="Genomic_DNA"/>
</dbReference>
<evidence type="ECO:0000313" key="1">
    <source>
        <dbReference type="EMBL" id="CAI6373159.1"/>
    </source>
</evidence>
<dbReference type="AlphaFoldDB" id="A0AAV0XWY6"/>
<proteinExistence type="predicted"/>
<keyword evidence="2" id="KW-1185">Reference proteome</keyword>
<protein>
    <submittedName>
        <fullName evidence="1">Uncharacterized protein</fullName>
    </submittedName>
</protein>
<gene>
    <name evidence="1" type="ORF">MEUPH1_LOCUS26947</name>
</gene>
<accession>A0AAV0XWY6</accession>
<comment type="caution">
    <text evidence="1">The sequence shown here is derived from an EMBL/GenBank/DDBJ whole genome shotgun (WGS) entry which is preliminary data.</text>
</comment>
<reference evidence="1 2" key="1">
    <citation type="submission" date="2023-01" db="EMBL/GenBank/DDBJ databases">
        <authorList>
            <person name="Whitehead M."/>
        </authorList>
    </citation>
    <scope>NUCLEOTIDE SEQUENCE [LARGE SCALE GENOMIC DNA]</scope>
</reference>
<organism evidence="1 2">
    <name type="scientific">Macrosiphum euphorbiae</name>
    <name type="common">potato aphid</name>
    <dbReference type="NCBI Taxonomy" id="13131"/>
    <lineage>
        <taxon>Eukaryota</taxon>
        <taxon>Metazoa</taxon>
        <taxon>Ecdysozoa</taxon>
        <taxon>Arthropoda</taxon>
        <taxon>Hexapoda</taxon>
        <taxon>Insecta</taxon>
        <taxon>Pterygota</taxon>
        <taxon>Neoptera</taxon>
        <taxon>Paraneoptera</taxon>
        <taxon>Hemiptera</taxon>
        <taxon>Sternorrhyncha</taxon>
        <taxon>Aphidomorpha</taxon>
        <taxon>Aphidoidea</taxon>
        <taxon>Aphididae</taxon>
        <taxon>Macrosiphini</taxon>
        <taxon>Macrosiphum</taxon>
    </lineage>
</organism>